<dbReference type="EMBL" id="JBHSMH010000097">
    <property type="protein sequence ID" value="MFC5471378.1"/>
    <property type="molecule type" value="Genomic_DNA"/>
</dbReference>
<protein>
    <recommendedName>
        <fullName evidence="1 2">Futalosine hydrolase</fullName>
        <shortName evidence="1">FL hydrolase</shortName>
        <ecNumber evidence="1 2">3.2.2.26</ecNumber>
    </recommendedName>
    <alternativeName>
        <fullName evidence="1">Futalosine nucleosidase</fullName>
    </alternativeName>
    <alternativeName>
        <fullName evidence="1">Menaquinone biosynthetic enzyme MqnB</fullName>
    </alternativeName>
</protein>
<dbReference type="InterPro" id="IPR019963">
    <property type="entry name" value="FL_hydrolase_MqnB"/>
</dbReference>
<keyword evidence="1 4" id="KW-0378">Hydrolase</keyword>
<dbReference type="RefSeq" id="WP_209744584.1">
    <property type="nucleotide sequence ID" value="NZ_JBHSMH010000097.1"/>
</dbReference>
<dbReference type="HAMAP" id="MF_00991">
    <property type="entry name" value="MqnB"/>
    <property type="match status" value="1"/>
</dbReference>
<dbReference type="InterPro" id="IPR000845">
    <property type="entry name" value="Nucleoside_phosphorylase_d"/>
</dbReference>
<dbReference type="CDD" id="cd17766">
    <property type="entry name" value="futalosine_nucleosidase_MqnB"/>
    <property type="match status" value="1"/>
</dbReference>
<keyword evidence="5" id="KW-1185">Reference proteome</keyword>
<name>A0ABW0M040_9BACL</name>
<dbReference type="Pfam" id="PF01048">
    <property type="entry name" value="PNP_UDP_1"/>
    <property type="match status" value="1"/>
</dbReference>
<dbReference type="Gene3D" id="3.40.50.1580">
    <property type="entry name" value="Nucleoside phosphorylase domain"/>
    <property type="match status" value="1"/>
</dbReference>
<evidence type="ECO:0000313" key="5">
    <source>
        <dbReference type="Proteomes" id="UP001596105"/>
    </source>
</evidence>
<comment type="caution">
    <text evidence="4">The sequence shown here is derived from an EMBL/GenBank/DDBJ whole genome shotgun (WGS) entry which is preliminary data.</text>
</comment>
<accession>A0ABW0M040</accession>
<gene>
    <name evidence="1" type="primary">mqnB</name>
    <name evidence="4" type="ORF">ACFPPD_22065</name>
</gene>
<dbReference type="EC" id="3.2.2.26" evidence="1 2"/>
<dbReference type="GO" id="GO:0016798">
    <property type="term" value="F:hydrolase activity, acting on glycosyl bonds"/>
    <property type="evidence" value="ECO:0007669"/>
    <property type="project" value="UniProtKB-KW"/>
</dbReference>
<comment type="pathway">
    <text evidence="1">Quinol/quinone metabolism; menaquinone biosynthesis.</text>
</comment>
<evidence type="ECO:0000313" key="4">
    <source>
        <dbReference type="EMBL" id="MFC5471378.1"/>
    </source>
</evidence>
<evidence type="ECO:0000256" key="2">
    <source>
        <dbReference type="NCBIfam" id="TIGR03664"/>
    </source>
</evidence>
<comment type="similarity">
    <text evidence="1">Belongs to the PNP/UDP phosphorylase family. Futalosine hydrolase subfamily.</text>
</comment>
<sequence>MDKIILVLTAVEAEKEAVVRGLRGDSRFVTIAAGVGPAAAAVTAASALARDPGRYRLVVSAGIAGGFAGQVPVGSVVVASESVAADLGAETPDGFVSVDELGFGSSRLPVDGAMAARLTEKLRESGIGVRLGPVLTLSTVTGTAATAAELAERYPGAAAEAMEGYGIAEAARRFDVPFLEIRAVSNAVGPRDRSAWRMGDALAALEAACATLTEVLP</sequence>
<comment type="catalytic activity">
    <reaction evidence="1">
        <text>futalosine + H2O = dehypoxanthine futalosine + hypoxanthine</text>
        <dbReference type="Rhea" id="RHEA:25904"/>
        <dbReference type="ChEBI" id="CHEBI:15377"/>
        <dbReference type="ChEBI" id="CHEBI:17368"/>
        <dbReference type="ChEBI" id="CHEBI:58863"/>
        <dbReference type="ChEBI" id="CHEBI:58864"/>
        <dbReference type="EC" id="3.2.2.26"/>
    </reaction>
</comment>
<comment type="function">
    <text evidence="1">Catalyzes the hydrolysis of futalosine (FL) to dehypoxanthine futalosine (DHFL) and hypoxanthine, a step in the biosynthesis of menaquinone (MK, vitamin K2).</text>
</comment>
<evidence type="ECO:0000259" key="3">
    <source>
        <dbReference type="Pfam" id="PF01048"/>
    </source>
</evidence>
<keyword evidence="4" id="KW-0326">Glycosidase</keyword>
<organism evidence="4 5">
    <name type="scientific">Cohnella suwonensis</name>
    <dbReference type="NCBI Taxonomy" id="696072"/>
    <lineage>
        <taxon>Bacteria</taxon>
        <taxon>Bacillati</taxon>
        <taxon>Bacillota</taxon>
        <taxon>Bacilli</taxon>
        <taxon>Bacillales</taxon>
        <taxon>Paenibacillaceae</taxon>
        <taxon>Cohnella</taxon>
    </lineage>
</organism>
<dbReference type="NCBIfam" id="TIGR03664">
    <property type="entry name" value="fut_nucase"/>
    <property type="match status" value="1"/>
</dbReference>
<proteinExistence type="inferred from homology"/>
<dbReference type="Proteomes" id="UP001596105">
    <property type="component" value="Unassembled WGS sequence"/>
</dbReference>
<keyword evidence="1" id="KW-0474">Menaquinone biosynthesis</keyword>
<dbReference type="PANTHER" id="PTHR46832:SF2">
    <property type="entry name" value="FUTALOSINE HYDROLASE"/>
    <property type="match status" value="1"/>
</dbReference>
<feature type="domain" description="Nucleoside phosphorylase" evidence="3">
    <location>
        <begin position="18"/>
        <end position="205"/>
    </location>
</feature>
<evidence type="ECO:0000256" key="1">
    <source>
        <dbReference type="HAMAP-Rule" id="MF_00991"/>
    </source>
</evidence>
<reference evidence="5" key="1">
    <citation type="journal article" date="2019" name="Int. J. Syst. Evol. Microbiol.">
        <title>The Global Catalogue of Microorganisms (GCM) 10K type strain sequencing project: providing services to taxonomists for standard genome sequencing and annotation.</title>
        <authorList>
            <consortium name="The Broad Institute Genomics Platform"/>
            <consortium name="The Broad Institute Genome Sequencing Center for Infectious Disease"/>
            <person name="Wu L."/>
            <person name="Ma J."/>
        </authorList>
    </citation>
    <scope>NUCLEOTIDE SEQUENCE [LARGE SCALE GENOMIC DNA]</scope>
    <source>
        <strain evidence="5">CCUG 57113</strain>
    </source>
</reference>
<dbReference type="InterPro" id="IPR035994">
    <property type="entry name" value="Nucleoside_phosphorylase_sf"/>
</dbReference>
<dbReference type="PANTHER" id="PTHR46832">
    <property type="entry name" value="5'-METHYLTHIOADENOSINE/S-ADENOSYLHOMOCYSTEINE NUCLEOSIDASE"/>
    <property type="match status" value="1"/>
</dbReference>
<dbReference type="SUPFAM" id="SSF53167">
    <property type="entry name" value="Purine and uridine phosphorylases"/>
    <property type="match status" value="1"/>
</dbReference>
<dbReference type="NCBIfam" id="NF006087">
    <property type="entry name" value="PRK08236.1"/>
    <property type="match status" value="1"/>
</dbReference>